<sequence length="67" mass="7688">MQCFTTAVVVIKCNLLFNARGSESKRHLMGWYQWLNFLPTIYPLELSQASQMSPISSPCRVLWPGKI</sequence>
<reference evidence="1 2" key="1">
    <citation type="submission" date="2020-10" db="EMBL/GenBank/DDBJ databases">
        <title>Plant Genome Project.</title>
        <authorList>
            <person name="Zhang R.-G."/>
        </authorList>
    </citation>
    <scope>NUCLEOTIDE SEQUENCE [LARGE SCALE GENOMIC DNA]</scope>
    <source>
        <strain evidence="1">FAFU-HL-1</strain>
        <tissue evidence="1">Leaf</tissue>
    </source>
</reference>
<keyword evidence="2" id="KW-1185">Reference proteome</keyword>
<gene>
    <name evidence="1" type="ORF">SADUNF_Sadunf12G0075200</name>
</gene>
<comment type="caution">
    <text evidence="1">The sequence shown here is derived from an EMBL/GenBank/DDBJ whole genome shotgun (WGS) entry which is preliminary data.</text>
</comment>
<name>A0A835MPJ8_9ROSI</name>
<evidence type="ECO:0000313" key="2">
    <source>
        <dbReference type="Proteomes" id="UP000657918"/>
    </source>
</evidence>
<organism evidence="1 2">
    <name type="scientific">Salix dunnii</name>
    <dbReference type="NCBI Taxonomy" id="1413687"/>
    <lineage>
        <taxon>Eukaryota</taxon>
        <taxon>Viridiplantae</taxon>
        <taxon>Streptophyta</taxon>
        <taxon>Embryophyta</taxon>
        <taxon>Tracheophyta</taxon>
        <taxon>Spermatophyta</taxon>
        <taxon>Magnoliopsida</taxon>
        <taxon>eudicotyledons</taxon>
        <taxon>Gunneridae</taxon>
        <taxon>Pentapetalae</taxon>
        <taxon>rosids</taxon>
        <taxon>fabids</taxon>
        <taxon>Malpighiales</taxon>
        <taxon>Salicaceae</taxon>
        <taxon>Saliceae</taxon>
        <taxon>Salix</taxon>
    </lineage>
</organism>
<dbReference type="Proteomes" id="UP000657918">
    <property type="component" value="Unassembled WGS sequence"/>
</dbReference>
<evidence type="ECO:0000313" key="1">
    <source>
        <dbReference type="EMBL" id="KAF9671704.1"/>
    </source>
</evidence>
<dbReference type="AlphaFoldDB" id="A0A835MPJ8"/>
<accession>A0A835MPJ8</accession>
<proteinExistence type="predicted"/>
<protein>
    <submittedName>
        <fullName evidence="1">Uncharacterized protein</fullName>
    </submittedName>
</protein>
<dbReference type="EMBL" id="JADGMS010000012">
    <property type="protein sequence ID" value="KAF9671704.1"/>
    <property type="molecule type" value="Genomic_DNA"/>
</dbReference>